<proteinExistence type="predicted"/>
<keyword evidence="2" id="KW-1185">Reference proteome</keyword>
<protein>
    <submittedName>
        <fullName evidence="1">Uncharacterized protein</fullName>
    </submittedName>
</protein>
<organism evidence="1 2">
    <name type="scientific">Limosa lapponica baueri</name>
    <dbReference type="NCBI Taxonomy" id="1758121"/>
    <lineage>
        <taxon>Eukaryota</taxon>
        <taxon>Metazoa</taxon>
        <taxon>Chordata</taxon>
        <taxon>Craniata</taxon>
        <taxon>Vertebrata</taxon>
        <taxon>Euteleostomi</taxon>
        <taxon>Archelosauria</taxon>
        <taxon>Archosauria</taxon>
        <taxon>Dinosauria</taxon>
        <taxon>Saurischia</taxon>
        <taxon>Theropoda</taxon>
        <taxon>Coelurosauria</taxon>
        <taxon>Aves</taxon>
        <taxon>Neognathae</taxon>
        <taxon>Neoaves</taxon>
        <taxon>Charadriiformes</taxon>
        <taxon>Scolopacidae</taxon>
        <taxon>Limosa</taxon>
    </lineage>
</organism>
<accession>A0A2I0UHN2</accession>
<reference evidence="2" key="2">
    <citation type="submission" date="2017-12" db="EMBL/GenBank/DDBJ databases">
        <title>Genome sequence of the Bar-tailed Godwit (Limosa lapponica baueri).</title>
        <authorList>
            <person name="Lima N.C.B."/>
            <person name="Parody-Merino A.M."/>
            <person name="Battley P.F."/>
            <person name="Fidler A.E."/>
            <person name="Prosdocimi F."/>
        </authorList>
    </citation>
    <scope>NUCLEOTIDE SEQUENCE [LARGE SCALE GENOMIC DNA]</scope>
</reference>
<dbReference type="PANTHER" id="PTHR33332">
    <property type="entry name" value="REVERSE TRANSCRIPTASE DOMAIN-CONTAINING PROTEIN"/>
    <property type="match status" value="1"/>
</dbReference>
<dbReference type="OrthoDB" id="416454at2759"/>
<evidence type="ECO:0000313" key="1">
    <source>
        <dbReference type="EMBL" id="PKU45536.1"/>
    </source>
</evidence>
<dbReference type="EMBL" id="KZ505754">
    <property type="protein sequence ID" value="PKU45536.1"/>
    <property type="molecule type" value="Genomic_DNA"/>
</dbReference>
<sequence length="178" mass="20407">MGSDKMHRRILRELGDVVAKPLSVISEKSWQMGEVPGGWKKRIIAPIFKSVERRTLGTINLSASPLCLGKIMEQIFLEAMVRHMEDREMIWDSQHGFTRDKSCLINLMALYNGVTTTVDKGRGTECYLDFCKAFDTVPNNILLSKLERYKFDGWIVRCMKIWLDGCIQRVAVDSSMSR</sequence>
<evidence type="ECO:0000313" key="2">
    <source>
        <dbReference type="Proteomes" id="UP000233556"/>
    </source>
</evidence>
<dbReference type="Proteomes" id="UP000233556">
    <property type="component" value="Unassembled WGS sequence"/>
</dbReference>
<name>A0A2I0UHN2_LIMLA</name>
<gene>
    <name evidence="1" type="ORF">llap_4148</name>
</gene>
<reference evidence="2" key="1">
    <citation type="submission" date="2017-11" db="EMBL/GenBank/DDBJ databases">
        <authorList>
            <person name="Lima N.C."/>
            <person name="Parody-Merino A.M."/>
            <person name="Battley P.F."/>
            <person name="Fidler A.E."/>
            <person name="Prosdocimi F."/>
        </authorList>
    </citation>
    <scope>NUCLEOTIDE SEQUENCE [LARGE SCALE GENOMIC DNA]</scope>
</reference>
<dbReference type="AlphaFoldDB" id="A0A2I0UHN2"/>